<sequence length="151" mass="15629">MSTVHIPPGEGRHYPMIDGDHVAKVAVRDDCGAFEVFEVVAPAAPMAPPHVSPWTGVLFLLEGRVTAVVDGTSYEVEPGGVVVFPAGTPSTFGVVGESARFVAITSGDGAGKFFADFSQSVPAGQPVEESMAAIMSVTQRHGVAMAGQMVE</sequence>
<evidence type="ECO:0000313" key="4">
    <source>
        <dbReference type="Proteomes" id="UP000306740"/>
    </source>
</evidence>
<evidence type="ECO:0000259" key="1">
    <source>
        <dbReference type="Pfam" id="PF07883"/>
    </source>
</evidence>
<evidence type="ECO:0000313" key="3">
    <source>
        <dbReference type="EMBL" id="TNC51024.1"/>
    </source>
</evidence>
<dbReference type="EMBL" id="VDFR01000010">
    <property type="protein sequence ID" value="TNC51024.1"/>
    <property type="molecule type" value="Genomic_DNA"/>
</dbReference>
<organism evidence="3 4">
    <name type="scientific">Mumia zhuanghuii</name>
    <dbReference type="NCBI Taxonomy" id="2585211"/>
    <lineage>
        <taxon>Bacteria</taxon>
        <taxon>Bacillati</taxon>
        <taxon>Actinomycetota</taxon>
        <taxon>Actinomycetes</taxon>
        <taxon>Propionibacteriales</taxon>
        <taxon>Nocardioidaceae</taxon>
        <taxon>Mumia</taxon>
    </lineage>
</organism>
<dbReference type="EMBL" id="VDFR01000072">
    <property type="protein sequence ID" value="TNC44660.1"/>
    <property type="molecule type" value="Genomic_DNA"/>
</dbReference>
<dbReference type="RefSeq" id="WP_139105145.1">
    <property type="nucleotide sequence ID" value="NZ_VDFR01000010.1"/>
</dbReference>
<proteinExistence type="predicted"/>
<name>A0A5C4N424_9ACTN</name>
<dbReference type="AlphaFoldDB" id="A0A5C4N424"/>
<accession>A0A5C4N424</accession>
<dbReference type="Gene3D" id="2.60.120.10">
    <property type="entry name" value="Jelly Rolls"/>
    <property type="match status" value="1"/>
</dbReference>
<comment type="caution">
    <text evidence="3">The sequence shown here is derived from an EMBL/GenBank/DDBJ whole genome shotgun (WGS) entry which is preliminary data.</text>
</comment>
<dbReference type="InterPro" id="IPR011051">
    <property type="entry name" value="RmlC_Cupin_sf"/>
</dbReference>
<dbReference type="InterPro" id="IPR013096">
    <property type="entry name" value="Cupin_2"/>
</dbReference>
<reference evidence="3 4" key="1">
    <citation type="submission" date="2019-05" db="EMBL/GenBank/DDBJ databases">
        <title>Mumia sp. nov., isolated from the intestinal contents of plateau pika (Ochotona curzoniae) in the Qinghai-Tibet plateau of China.</title>
        <authorList>
            <person name="Tian Z."/>
        </authorList>
    </citation>
    <scope>NUCLEOTIDE SEQUENCE [LARGE SCALE GENOMIC DNA]</scope>
    <source>
        <strain evidence="4">527</strain>
        <strain evidence="3">Z527</strain>
    </source>
</reference>
<protein>
    <submittedName>
        <fullName evidence="3">Cupin domain-containing protein</fullName>
    </submittedName>
</protein>
<dbReference type="InterPro" id="IPR014710">
    <property type="entry name" value="RmlC-like_jellyroll"/>
</dbReference>
<feature type="domain" description="Cupin type-2" evidence="1">
    <location>
        <begin position="37"/>
        <end position="104"/>
    </location>
</feature>
<dbReference type="OrthoDB" id="9791637at2"/>
<evidence type="ECO:0000313" key="2">
    <source>
        <dbReference type="EMBL" id="TNC44660.1"/>
    </source>
</evidence>
<dbReference type="Proteomes" id="UP000306740">
    <property type="component" value="Unassembled WGS sequence"/>
</dbReference>
<gene>
    <name evidence="3" type="ORF">FHE65_02310</name>
    <name evidence="2" type="ORF">FHE65_16545</name>
</gene>
<dbReference type="Pfam" id="PF07883">
    <property type="entry name" value="Cupin_2"/>
    <property type="match status" value="1"/>
</dbReference>
<dbReference type="SUPFAM" id="SSF51182">
    <property type="entry name" value="RmlC-like cupins"/>
    <property type="match status" value="1"/>
</dbReference>